<keyword evidence="9 14" id="KW-0560">Oxidoreductase</keyword>
<reference evidence="18 19" key="5">
    <citation type="journal article" date="2011" name="ISME J.">
        <title>Dual transcriptional profiling of a bacterial/fungal confrontation: Collimonas fungivorans versus Aspergillus niger.</title>
        <authorList>
            <person name="Mela F."/>
            <person name="Fritsche K."/>
            <person name="de Boer W."/>
            <person name="van Veen J.A."/>
            <person name="de Graaff L.H."/>
            <person name="van den Berg M."/>
            <person name="Leveau J.H."/>
        </authorList>
    </citation>
    <scope>NUCLEOTIDE SEQUENCE [LARGE SCALE GENOMIC DNA]</scope>
    <source>
        <strain evidence="18 19">Ter331</strain>
    </source>
</reference>
<sequence>MNISRQFPLSRIAALGLGALLASGVGAQTMTRDNGSPIGDNQNSQTAGPNGPDVLQDTHLIEKLQRFDRERIPERVVHARGTGAAGEFVSAGNLSELTRASVFAAAGKKTPVFVRFSTVIHPSGSPETLRDPRGFATKFYTDQGNWDLVGNNLPIFFIRDAIKFPDMVHSLKPSPITNAQDPNRFFDFFSHQPESTHMLTRVYSDLGIPASYRMMDGNGVHAFKMVNAQNQVSYVKFHWKSQQGIKNLTRAEAAKVQGEDFNNLTDDLYGAIKRGESPKWDLYIQVVKPEDLGKFPFNALDDTKIWPGIAETKIGTMTLNKVPENFFETTESVAMAPSHLVPGIEPSEDRMLQGRLFSYADTQFHRLGANNQHLPVNQPLTKVNNYNSNGAGTAVNPVGDVNYQPSRQPGSYAEDAQYKGVQTPLSGTTQQARIAVTDNFTQAGDFYRSLSKQEQENLIGNLASDLVKVSNPEIRQTMLSHFYKADADYGTRLTAAVKGNLADVQARAKKLEG</sequence>
<evidence type="ECO:0000256" key="13">
    <source>
        <dbReference type="PIRSR" id="PIRSR038928-2"/>
    </source>
</evidence>
<evidence type="ECO:0000256" key="5">
    <source>
        <dbReference type="ARBA" id="ARBA00014132"/>
    </source>
</evidence>
<dbReference type="InterPro" id="IPR024708">
    <property type="entry name" value="Catalase_AS"/>
</dbReference>
<feature type="region of interest" description="Disordered" evidence="15">
    <location>
        <begin position="31"/>
        <end position="52"/>
    </location>
</feature>
<protein>
    <recommendedName>
        <fullName evidence="5 14">Catalase</fullName>
        <ecNumber evidence="4 14">1.11.1.6</ecNumber>
    </recommendedName>
</protein>
<dbReference type="eggNOG" id="COG0753">
    <property type="taxonomic scope" value="Bacteria"/>
</dbReference>
<proteinExistence type="inferred from homology"/>
<reference evidence="19" key="6">
    <citation type="submission" date="2011-05" db="EMBL/GenBank/DDBJ databases">
        <title>Complete sequence of Collimonas fungivorans Ter331.</title>
        <authorList>
            <person name="Leveau J.H."/>
        </authorList>
    </citation>
    <scope>NUCLEOTIDE SEQUENCE [LARGE SCALE GENOMIC DNA]</scope>
    <source>
        <strain evidence="19">Ter331</strain>
    </source>
</reference>
<dbReference type="Gene3D" id="2.40.180.10">
    <property type="entry name" value="Catalase core domain"/>
    <property type="match status" value="1"/>
</dbReference>
<keyword evidence="6 14" id="KW-0575">Peroxidase</keyword>
<keyword evidence="10 13" id="KW-0408">Iron</keyword>
<comment type="function">
    <text evidence="2">Decomposes hydrogen peroxide into water and oxygen; serves to protect cells from the toxic effects of hydrogen peroxide.</text>
</comment>
<reference evidence="18 19" key="3">
    <citation type="journal article" date="2008" name="FEMS Microbiol. Ecol.">
        <title>Identification and characterization of genes underlying chitinolysis in Collimonas fungivorans Ter331.</title>
        <authorList>
            <person name="Fritsche K."/>
            <person name="de Boer W."/>
            <person name="Gerards S."/>
            <person name="van den Berg M."/>
            <person name="van Veen J.A."/>
            <person name="Leveau J.H."/>
        </authorList>
    </citation>
    <scope>NUCLEOTIDE SEQUENCE [LARGE SCALE GENOMIC DNA]</scope>
    <source>
        <strain evidence="18 19">Ter331</strain>
    </source>
</reference>
<keyword evidence="8 13" id="KW-0479">Metal-binding</keyword>
<dbReference type="SUPFAM" id="SSF56634">
    <property type="entry name" value="Heme-dependent catalase-like"/>
    <property type="match status" value="1"/>
</dbReference>
<reference evidence="18 19" key="1">
    <citation type="journal article" date="2004" name="Environ. Microbiol.">
        <title>Phylogeny-function analysis of (meta)genomic libraries: screening for expression of ribosomal RNA genes by large-insert library fluorescent in situ hybridization (LIL-FISH).</title>
        <authorList>
            <person name="Leveau J.H."/>
            <person name="Gerards S."/>
            <person name="de Boer W."/>
            <person name="van Veen J.A."/>
        </authorList>
    </citation>
    <scope>NUCLEOTIDE SEQUENCE [LARGE SCALE GENOMIC DNA]</scope>
    <source>
        <strain evidence="18 19">Ter331</strain>
    </source>
</reference>
<keyword evidence="16" id="KW-0732">Signal</keyword>
<evidence type="ECO:0000256" key="12">
    <source>
        <dbReference type="PIRSR" id="PIRSR038928-1"/>
    </source>
</evidence>
<comment type="similarity">
    <text evidence="3 14">Belongs to the catalase family.</text>
</comment>
<evidence type="ECO:0000256" key="2">
    <source>
        <dbReference type="ARBA" id="ARBA00002974"/>
    </source>
</evidence>
<dbReference type="Pfam" id="PF00199">
    <property type="entry name" value="Catalase"/>
    <property type="match status" value="1"/>
</dbReference>
<evidence type="ECO:0000259" key="17">
    <source>
        <dbReference type="SMART" id="SM01060"/>
    </source>
</evidence>
<evidence type="ECO:0000256" key="9">
    <source>
        <dbReference type="ARBA" id="ARBA00023002"/>
    </source>
</evidence>
<evidence type="ECO:0000256" key="8">
    <source>
        <dbReference type="ARBA" id="ARBA00022723"/>
    </source>
</evidence>
<evidence type="ECO:0000256" key="1">
    <source>
        <dbReference type="ARBA" id="ARBA00001971"/>
    </source>
</evidence>
<evidence type="ECO:0000256" key="6">
    <source>
        <dbReference type="ARBA" id="ARBA00022559"/>
    </source>
</evidence>
<keyword evidence="7 13" id="KW-0349">Heme</keyword>
<dbReference type="GO" id="GO:0042542">
    <property type="term" value="P:response to hydrogen peroxide"/>
    <property type="evidence" value="ECO:0007669"/>
    <property type="project" value="TreeGrafter"/>
</dbReference>
<comment type="cofactor">
    <cofactor evidence="1 13">
        <name>heme</name>
        <dbReference type="ChEBI" id="CHEBI:30413"/>
    </cofactor>
</comment>
<dbReference type="InterPro" id="IPR010582">
    <property type="entry name" value="Catalase_immune_responsive"/>
</dbReference>
<feature type="active site" evidence="12">
    <location>
        <position position="151"/>
    </location>
</feature>
<dbReference type="PIRSF" id="PIRSF038928">
    <property type="entry name" value="Catalase_clade1-3"/>
    <property type="match status" value="1"/>
</dbReference>
<evidence type="ECO:0000256" key="7">
    <source>
        <dbReference type="ARBA" id="ARBA00022617"/>
    </source>
</evidence>
<keyword evidence="19" id="KW-1185">Reference proteome</keyword>
<dbReference type="STRING" id="1005048.CFU_1456"/>
<keyword evidence="11 14" id="KW-0376">Hydrogen peroxide</keyword>
<dbReference type="AlphaFoldDB" id="G0AJS3"/>
<feature type="chain" id="PRO_5003397365" description="Catalase" evidence="16">
    <location>
        <begin position="28"/>
        <end position="513"/>
    </location>
</feature>
<feature type="signal peptide" evidence="16">
    <location>
        <begin position="1"/>
        <end position="27"/>
    </location>
</feature>
<evidence type="ECO:0000313" key="18">
    <source>
        <dbReference type="EMBL" id="AEK61288.1"/>
    </source>
</evidence>
<evidence type="ECO:0000256" key="11">
    <source>
        <dbReference type="ARBA" id="ARBA00023324"/>
    </source>
</evidence>
<dbReference type="Pfam" id="PF06628">
    <property type="entry name" value="Catalase-rel"/>
    <property type="match status" value="1"/>
</dbReference>
<evidence type="ECO:0000256" key="4">
    <source>
        <dbReference type="ARBA" id="ARBA00012314"/>
    </source>
</evidence>
<reference evidence="18 19" key="4">
    <citation type="journal article" date="2010" name="Environ. Microbiol.">
        <title>The bacterial genus Collimonas: mycophagy, weathering and other adaptive solutions to life in oligotrophic soil environments.</title>
        <authorList>
            <person name="Leveau J.H."/>
            <person name="Uroz S."/>
            <person name="de Boer W."/>
        </authorList>
    </citation>
    <scope>NUCLEOTIDE SEQUENCE [LARGE SCALE GENOMIC DNA]</scope>
    <source>
        <strain evidence="18 19">Ter331</strain>
    </source>
</reference>
<dbReference type="EMBL" id="CP002745">
    <property type="protein sequence ID" value="AEK61288.1"/>
    <property type="molecule type" value="Genomic_DNA"/>
</dbReference>
<dbReference type="PRINTS" id="PR00067">
    <property type="entry name" value="CATALASE"/>
</dbReference>
<dbReference type="PROSITE" id="PS00438">
    <property type="entry name" value="CATALASE_2"/>
    <property type="match status" value="1"/>
</dbReference>
<evidence type="ECO:0000256" key="16">
    <source>
        <dbReference type="SAM" id="SignalP"/>
    </source>
</evidence>
<dbReference type="SMART" id="SM01060">
    <property type="entry name" value="Catalase"/>
    <property type="match status" value="1"/>
</dbReference>
<dbReference type="GO" id="GO:0042744">
    <property type="term" value="P:hydrogen peroxide catabolic process"/>
    <property type="evidence" value="ECO:0007669"/>
    <property type="project" value="UniProtKB-KW"/>
</dbReference>
<evidence type="ECO:0000313" key="19">
    <source>
        <dbReference type="Proteomes" id="UP000008392"/>
    </source>
</evidence>
<dbReference type="InterPro" id="IPR011614">
    <property type="entry name" value="Catalase_core"/>
</dbReference>
<dbReference type="Proteomes" id="UP000008392">
    <property type="component" value="Chromosome"/>
</dbReference>
<evidence type="ECO:0000256" key="3">
    <source>
        <dbReference type="ARBA" id="ARBA00005329"/>
    </source>
</evidence>
<dbReference type="InterPro" id="IPR018028">
    <property type="entry name" value="Catalase"/>
</dbReference>
<dbReference type="GO" id="GO:0020037">
    <property type="term" value="F:heme binding"/>
    <property type="evidence" value="ECO:0007669"/>
    <property type="project" value="InterPro"/>
</dbReference>
<dbReference type="GO" id="GO:0005737">
    <property type="term" value="C:cytoplasm"/>
    <property type="evidence" value="ECO:0007669"/>
    <property type="project" value="TreeGrafter"/>
</dbReference>
<dbReference type="PANTHER" id="PTHR11465:SF23">
    <property type="entry name" value="CATALASE-2"/>
    <property type="match status" value="1"/>
</dbReference>
<dbReference type="InterPro" id="IPR020835">
    <property type="entry name" value="Catalase_sf"/>
</dbReference>
<evidence type="ECO:0000256" key="10">
    <source>
        <dbReference type="ARBA" id="ARBA00023004"/>
    </source>
</evidence>
<dbReference type="RefSeq" id="WP_014005442.1">
    <property type="nucleotide sequence ID" value="NC_015856.1"/>
</dbReference>
<feature type="active site" evidence="12">
    <location>
        <position position="78"/>
    </location>
</feature>
<feature type="binding site" description="axial binding residue" evidence="13">
    <location>
        <position position="359"/>
    </location>
    <ligand>
        <name>heme</name>
        <dbReference type="ChEBI" id="CHEBI:30413"/>
    </ligand>
    <ligandPart>
        <name>Fe</name>
        <dbReference type="ChEBI" id="CHEBI:18248"/>
    </ligandPart>
</feature>
<dbReference type="GO" id="GO:0004096">
    <property type="term" value="F:catalase activity"/>
    <property type="evidence" value="ECO:0007669"/>
    <property type="project" value="UniProtKB-EC"/>
</dbReference>
<dbReference type="EC" id="1.11.1.6" evidence="4 14"/>
<organism evidence="18 19">
    <name type="scientific">Collimonas fungivorans (strain Ter331)</name>
    <dbReference type="NCBI Taxonomy" id="1005048"/>
    <lineage>
        <taxon>Bacteria</taxon>
        <taxon>Pseudomonadati</taxon>
        <taxon>Pseudomonadota</taxon>
        <taxon>Betaproteobacteria</taxon>
        <taxon>Burkholderiales</taxon>
        <taxon>Oxalobacteraceae</taxon>
        <taxon>Collimonas</taxon>
    </lineage>
</organism>
<dbReference type="PANTHER" id="PTHR11465">
    <property type="entry name" value="CATALASE"/>
    <property type="match status" value="1"/>
</dbReference>
<feature type="domain" description="Catalase core" evidence="17">
    <location>
        <begin position="31"/>
        <end position="412"/>
    </location>
</feature>
<reference evidence="18 19" key="2">
    <citation type="journal article" date="2006" name="J. Microbiol. Methods">
        <title>Genomic flank-sequencing of plasposon insertion sites for rapid identification of functional genes.</title>
        <authorList>
            <person name="Leveau J.H."/>
            <person name="Gerards S."/>
            <person name="Fritsche K."/>
            <person name="Zondag G."/>
            <person name="van Veen J.A."/>
        </authorList>
    </citation>
    <scope>NUCLEOTIDE SEQUENCE [LARGE SCALE GENOMIC DNA]</scope>
    <source>
        <strain evidence="18 19">Ter331</strain>
    </source>
</reference>
<dbReference type="InterPro" id="IPR024711">
    <property type="entry name" value="Catalase_clade1/3"/>
</dbReference>
<evidence type="ECO:0000256" key="14">
    <source>
        <dbReference type="RuleBase" id="RU000498"/>
    </source>
</evidence>
<dbReference type="KEGG" id="cfu:CFU_1456"/>
<gene>
    <name evidence="18" type="primary">katB</name>
    <name evidence="18" type="ordered locus">CFU_1456</name>
</gene>
<dbReference type="HOGENOM" id="CLU_010645_2_0_4"/>
<feature type="compositionally biased region" description="Polar residues" evidence="15">
    <location>
        <begin position="31"/>
        <end position="48"/>
    </location>
</feature>
<accession>G0AJS3</accession>
<comment type="catalytic activity">
    <reaction evidence="14">
        <text>2 H2O2 = O2 + 2 H2O</text>
        <dbReference type="Rhea" id="RHEA:20309"/>
        <dbReference type="ChEBI" id="CHEBI:15377"/>
        <dbReference type="ChEBI" id="CHEBI:15379"/>
        <dbReference type="ChEBI" id="CHEBI:16240"/>
        <dbReference type="EC" id="1.11.1.6"/>
    </reaction>
</comment>
<dbReference type="InterPro" id="IPR002226">
    <property type="entry name" value="Catalase_haem_BS"/>
</dbReference>
<dbReference type="PROSITE" id="PS51402">
    <property type="entry name" value="CATALASE_3"/>
    <property type="match status" value="1"/>
</dbReference>
<dbReference type="PROSITE" id="PS00437">
    <property type="entry name" value="CATALASE_1"/>
    <property type="match status" value="1"/>
</dbReference>
<dbReference type="GO" id="GO:0046872">
    <property type="term" value="F:metal ion binding"/>
    <property type="evidence" value="ECO:0007669"/>
    <property type="project" value="UniProtKB-KW"/>
</dbReference>
<dbReference type="CDD" id="cd08154">
    <property type="entry name" value="catalase_clade_1"/>
    <property type="match status" value="1"/>
</dbReference>
<name>G0AJS3_COLFT</name>
<evidence type="ECO:0000256" key="15">
    <source>
        <dbReference type="SAM" id="MobiDB-lite"/>
    </source>
</evidence>